<dbReference type="PANTHER" id="PTHR30482">
    <property type="entry name" value="HIGH-AFFINITY BRANCHED-CHAIN AMINO ACID TRANSPORT SYSTEM PERMEASE"/>
    <property type="match status" value="1"/>
</dbReference>
<keyword evidence="2" id="KW-1003">Cell membrane</keyword>
<sequence>MNSLRRTDASLLGLLAMLCAAAFIAPSWLMSLLAVALAKGLVALGLLLLLRAGLVPFGHALYYCLGGYVAGLGTPWLGIRDTLLLLALASLLSGGVAFVAGFLMRRYRGIFFAMLSMALSMILYGVLLKSQSLGSSDGFTVARASFFAVQTAGVGAIRSVYLLTAVVTLLAAWGVSRYLTTAMGHVGPAIRENEVRVAYLGCSPSRVIHMEYTASGALAGGAGALVAILVGQVDPGMGFWMTSGEFVFIAILAGAGGIWGSLAAAFVLEGIHALAFEYAPQYWKFVLGATLLLLIVRFPSGLSSMLANRAGARS</sequence>
<dbReference type="EMBL" id="CP002417">
    <property type="protein sequence ID" value="ADU37987.1"/>
    <property type="molecule type" value="Genomic_DNA"/>
</dbReference>
<feature type="transmembrane region" description="Helical" evidence="6">
    <location>
        <begin position="280"/>
        <end position="299"/>
    </location>
</feature>
<dbReference type="GO" id="GO:0005886">
    <property type="term" value="C:plasma membrane"/>
    <property type="evidence" value="ECO:0007669"/>
    <property type="project" value="UniProtKB-SubCell"/>
</dbReference>
<evidence type="ECO:0000256" key="3">
    <source>
        <dbReference type="ARBA" id="ARBA00022692"/>
    </source>
</evidence>
<feature type="transmembrane region" description="Helical" evidence="6">
    <location>
        <begin position="32"/>
        <end position="53"/>
    </location>
</feature>
<evidence type="ECO:0000256" key="5">
    <source>
        <dbReference type="ARBA" id="ARBA00023136"/>
    </source>
</evidence>
<dbReference type="eggNOG" id="COG4177">
    <property type="taxonomic scope" value="Bacteria"/>
</dbReference>
<evidence type="ECO:0000256" key="1">
    <source>
        <dbReference type="ARBA" id="ARBA00004651"/>
    </source>
</evidence>
<gene>
    <name evidence="7" type="ordered locus">Varpa_3806</name>
</gene>
<reference evidence="8" key="1">
    <citation type="submission" date="2010-12" db="EMBL/GenBank/DDBJ databases">
        <title>Complete sequence of Variovorax paradoxus EPS.</title>
        <authorList>
            <consortium name="US DOE Joint Genome Institute"/>
            <person name="Lucas S."/>
            <person name="Copeland A."/>
            <person name="Lapidus A."/>
            <person name="Cheng J.-F."/>
            <person name="Goodwin L."/>
            <person name="Pitluck S."/>
            <person name="Teshima H."/>
            <person name="Detter J.C."/>
            <person name="Han C."/>
            <person name="Tapia R."/>
            <person name="Land M."/>
            <person name="Hauser L."/>
            <person name="Kyrpides N."/>
            <person name="Ivanova N."/>
            <person name="Ovchinnikova G."/>
            <person name="Orwin P."/>
            <person name="Han J.-I.G."/>
            <person name="Woyke T."/>
        </authorList>
    </citation>
    <scope>NUCLEOTIDE SEQUENCE [LARGE SCALE GENOMIC DNA]</scope>
    <source>
        <strain evidence="8">EPS</strain>
    </source>
</reference>
<name>E6V1Y4_VARPE</name>
<proteinExistence type="predicted"/>
<feature type="transmembrane region" description="Helical" evidence="6">
    <location>
        <begin position="246"/>
        <end position="268"/>
    </location>
</feature>
<evidence type="ECO:0000256" key="6">
    <source>
        <dbReference type="SAM" id="Phobius"/>
    </source>
</evidence>
<protein>
    <submittedName>
        <fullName evidence="7">Inner-membrane translocator</fullName>
    </submittedName>
</protein>
<dbReference type="Pfam" id="PF02653">
    <property type="entry name" value="BPD_transp_2"/>
    <property type="match status" value="1"/>
</dbReference>
<feature type="transmembrane region" description="Helical" evidence="6">
    <location>
        <begin position="60"/>
        <end position="77"/>
    </location>
</feature>
<feature type="transmembrane region" description="Helical" evidence="6">
    <location>
        <begin position="147"/>
        <end position="173"/>
    </location>
</feature>
<dbReference type="KEGG" id="vpe:Varpa_3806"/>
<organism evidence="7 8">
    <name type="scientific">Variovorax paradoxus (strain EPS)</name>
    <dbReference type="NCBI Taxonomy" id="595537"/>
    <lineage>
        <taxon>Bacteria</taxon>
        <taxon>Pseudomonadati</taxon>
        <taxon>Pseudomonadota</taxon>
        <taxon>Betaproteobacteria</taxon>
        <taxon>Burkholderiales</taxon>
        <taxon>Comamonadaceae</taxon>
        <taxon>Variovorax</taxon>
    </lineage>
</organism>
<dbReference type="STRING" id="595537.Varpa_3806"/>
<dbReference type="HOGENOM" id="CLU_031365_0_1_4"/>
<dbReference type="OrthoDB" id="9804361at2"/>
<evidence type="ECO:0000313" key="8">
    <source>
        <dbReference type="Proteomes" id="UP000008917"/>
    </source>
</evidence>
<keyword evidence="4 6" id="KW-1133">Transmembrane helix</keyword>
<dbReference type="GO" id="GO:0015658">
    <property type="term" value="F:branched-chain amino acid transmembrane transporter activity"/>
    <property type="evidence" value="ECO:0007669"/>
    <property type="project" value="InterPro"/>
</dbReference>
<dbReference type="InterPro" id="IPR001851">
    <property type="entry name" value="ABC_transp_permease"/>
</dbReference>
<accession>E6V1Y4</accession>
<dbReference type="AlphaFoldDB" id="E6V1Y4"/>
<reference evidence="7 8" key="2">
    <citation type="journal article" date="2013" name="Genome Announc.">
        <title>Genome of the Root-Associated Plant Growth-Promoting Bacterium Variovorax paradoxus Strain EPS.</title>
        <authorList>
            <person name="Han J.I."/>
            <person name="Spain J.C."/>
            <person name="Leadbetter J.R."/>
            <person name="Ovchinnikova G."/>
            <person name="Goodwin L.A."/>
            <person name="Han C.S."/>
            <person name="Woyke T."/>
            <person name="Davenport K.W."/>
            <person name="Orwin P.M."/>
        </authorList>
    </citation>
    <scope>NUCLEOTIDE SEQUENCE [LARGE SCALE GENOMIC DNA]</scope>
    <source>
        <strain evidence="7 8">EPS</strain>
    </source>
</reference>
<dbReference type="CDD" id="cd06581">
    <property type="entry name" value="TM_PBP1_LivM_like"/>
    <property type="match status" value="1"/>
</dbReference>
<keyword evidence="3 6" id="KW-0812">Transmembrane</keyword>
<evidence type="ECO:0000313" key="7">
    <source>
        <dbReference type="EMBL" id="ADU37987.1"/>
    </source>
</evidence>
<evidence type="ECO:0000256" key="2">
    <source>
        <dbReference type="ARBA" id="ARBA00022475"/>
    </source>
</evidence>
<dbReference type="Proteomes" id="UP000008917">
    <property type="component" value="Chromosome"/>
</dbReference>
<feature type="transmembrane region" description="Helical" evidence="6">
    <location>
        <begin position="110"/>
        <end position="127"/>
    </location>
</feature>
<comment type="subcellular location">
    <subcellularLocation>
        <location evidence="1">Cell membrane</location>
        <topology evidence="1">Multi-pass membrane protein</topology>
    </subcellularLocation>
</comment>
<keyword evidence="5 6" id="KW-0472">Membrane</keyword>
<dbReference type="InterPro" id="IPR043428">
    <property type="entry name" value="LivM-like"/>
</dbReference>
<feature type="transmembrane region" description="Helical" evidence="6">
    <location>
        <begin position="83"/>
        <end position="103"/>
    </location>
</feature>
<dbReference type="RefSeq" id="WP_013542210.1">
    <property type="nucleotide sequence ID" value="NC_014931.1"/>
</dbReference>
<dbReference type="PANTHER" id="PTHR30482:SF10">
    <property type="entry name" value="HIGH-AFFINITY BRANCHED-CHAIN AMINO ACID TRANSPORT PROTEIN BRAE"/>
    <property type="match status" value="1"/>
</dbReference>
<evidence type="ECO:0000256" key="4">
    <source>
        <dbReference type="ARBA" id="ARBA00022989"/>
    </source>
</evidence>